<sequence>MELGSSSTQLISTAFVFGLSALAFAYLPFFFTLANGLVKANSGHNARSGSIMSVFSVAFIVHFLSCIFFMLGVKLLDVIGALYQNNYLQEKIFPIFWARGKNSVFSLAGSNGGVEDEGAFLQLYIVQTTADWLMLLGIIIVFLTACAYAVIETKKDSVQFNYVSFFVWLLIANVAGLIIYSVWANIASLALFIPNGASLFDKIVETYQNLLGAENASNSNGGNKI</sequence>
<evidence type="ECO:0000313" key="2">
    <source>
        <dbReference type="EMBL" id="TLD91100.1"/>
    </source>
</evidence>
<name>A0A4U8SVZ5_9HELI</name>
<gene>
    <name evidence="2" type="ORF">LS74_010325</name>
</gene>
<accession>A0A4U8SVZ5</accession>
<feature type="transmembrane region" description="Helical" evidence="1">
    <location>
        <begin position="132"/>
        <end position="151"/>
    </location>
</feature>
<protein>
    <submittedName>
        <fullName evidence="2">Uncharacterized protein</fullName>
    </submittedName>
</protein>
<keyword evidence="1" id="KW-0472">Membrane</keyword>
<keyword evidence="3" id="KW-1185">Reference proteome</keyword>
<evidence type="ECO:0000313" key="3">
    <source>
        <dbReference type="Proteomes" id="UP000029921"/>
    </source>
</evidence>
<reference evidence="2 3" key="1">
    <citation type="journal article" date="2014" name="Genome Announc.">
        <title>Draft genome sequences of eight enterohepatic helicobacter species isolated from both laboratory and wild rodents.</title>
        <authorList>
            <person name="Sheh A."/>
            <person name="Shen Z."/>
            <person name="Fox J.G."/>
        </authorList>
    </citation>
    <scope>NUCLEOTIDE SEQUENCE [LARGE SCALE GENOMIC DNA]</scope>
    <source>
        <strain evidence="2 3">MIT 96-1001</strain>
    </source>
</reference>
<dbReference type="AlphaFoldDB" id="A0A4U8SVZ5"/>
<proteinExistence type="predicted"/>
<dbReference type="Proteomes" id="UP000029921">
    <property type="component" value="Unassembled WGS sequence"/>
</dbReference>
<feature type="transmembrane region" description="Helical" evidence="1">
    <location>
        <begin position="50"/>
        <end position="73"/>
    </location>
</feature>
<evidence type="ECO:0000256" key="1">
    <source>
        <dbReference type="SAM" id="Phobius"/>
    </source>
</evidence>
<comment type="caution">
    <text evidence="2">The sequence shown here is derived from an EMBL/GenBank/DDBJ whole genome shotgun (WGS) entry which is preliminary data.</text>
</comment>
<dbReference type="EMBL" id="JRPE02000025">
    <property type="protein sequence ID" value="TLD91100.1"/>
    <property type="molecule type" value="Genomic_DNA"/>
</dbReference>
<dbReference type="RefSeq" id="WP_052086441.1">
    <property type="nucleotide sequence ID" value="NZ_JRPE02000025.1"/>
</dbReference>
<organism evidence="2 3">
    <name type="scientific">Helicobacter magdeburgensis</name>
    <dbReference type="NCBI Taxonomy" id="471858"/>
    <lineage>
        <taxon>Bacteria</taxon>
        <taxon>Pseudomonadati</taxon>
        <taxon>Campylobacterota</taxon>
        <taxon>Epsilonproteobacteria</taxon>
        <taxon>Campylobacterales</taxon>
        <taxon>Helicobacteraceae</taxon>
        <taxon>Helicobacter</taxon>
    </lineage>
</organism>
<feature type="transmembrane region" description="Helical" evidence="1">
    <location>
        <begin position="15"/>
        <end position="38"/>
    </location>
</feature>
<keyword evidence="1" id="KW-0812">Transmembrane</keyword>
<feature type="transmembrane region" description="Helical" evidence="1">
    <location>
        <begin position="163"/>
        <end position="183"/>
    </location>
</feature>
<keyword evidence="1" id="KW-1133">Transmembrane helix</keyword>